<keyword evidence="1" id="KW-1185">Reference proteome</keyword>
<dbReference type="Proteomes" id="UP000887565">
    <property type="component" value="Unplaced"/>
</dbReference>
<organism evidence="1 2">
    <name type="scientific">Romanomermis culicivorax</name>
    <name type="common">Nematode worm</name>
    <dbReference type="NCBI Taxonomy" id="13658"/>
    <lineage>
        <taxon>Eukaryota</taxon>
        <taxon>Metazoa</taxon>
        <taxon>Ecdysozoa</taxon>
        <taxon>Nematoda</taxon>
        <taxon>Enoplea</taxon>
        <taxon>Dorylaimia</taxon>
        <taxon>Mermithida</taxon>
        <taxon>Mermithoidea</taxon>
        <taxon>Mermithidae</taxon>
        <taxon>Romanomermis</taxon>
    </lineage>
</organism>
<accession>A0A915LAX8</accession>
<dbReference type="AlphaFoldDB" id="A0A915LAX8"/>
<sequence>MKQQRGCSNDVNLFIRHFSLDKHQHLSKNEKHSVLVGRTSTLYYLHTYEDHGQTGSERKDVRERRPFSKANVLAHLHLTFPTKKNGMQYTERNRTKGKFSFRSFSAKAEDAVDDPFRRKRQYSSAWGWWGFDHTHKSKPDKSNITEFDSIIFSANLS</sequence>
<name>A0A915LAX8_ROMCU</name>
<reference evidence="2" key="1">
    <citation type="submission" date="2022-11" db="UniProtKB">
        <authorList>
            <consortium name="WormBaseParasite"/>
        </authorList>
    </citation>
    <scope>IDENTIFICATION</scope>
</reference>
<dbReference type="WBParaSite" id="nRc.2.0.1.t48285-RA">
    <property type="protein sequence ID" value="nRc.2.0.1.t48285-RA"/>
    <property type="gene ID" value="nRc.2.0.1.g48285"/>
</dbReference>
<proteinExistence type="predicted"/>
<evidence type="ECO:0000313" key="2">
    <source>
        <dbReference type="WBParaSite" id="nRc.2.0.1.t48285-RA"/>
    </source>
</evidence>
<protein>
    <submittedName>
        <fullName evidence="2">Uncharacterized protein</fullName>
    </submittedName>
</protein>
<evidence type="ECO:0000313" key="1">
    <source>
        <dbReference type="Proteomes" id="UP000887565"/>
    </source>
</evidence>